<reference evidence="1" key="1">
    <citation type="submission" date="2020-05" db="EMBL/GenBank/DDBJ databases">
        <authorList>
            <person name="Chiriac C."/>
            <person name="Salcher M."/>
            <person name="Ghai R."/>
            <person name="Kavagutti S V."/>
        </authorList>
    </citation>
    <scope>NUCLEOTIDE SEQUENCE</scope>
</reference>
<evidence type="ECO:0000313" key="1">
    <source>
        <dbReference type="EMBL" id="CAB4879741.1"/>
    </source>
</evidence>
<gene>
    <name evidence="1" type="ORF">UFOPK3423_01242</name>
</gene>
<dbReference type="EMBL" id="CAFBLQ010000151">
    <property type="protein sequence ID" value="CAB4879741.1"/>
    <property type="molecule type" value="Genomic_DNA"/>
</dbReference>
<organism evidence="1">
    <name type="scientific">freshwater metagenome</name>
    <dbReference type="NCBI Taxonomy" id="449393"/>
    <lineage>
        <taxon>unclassified sequences</taxon>
        <taxon>metagenomes</taxon>
        <taxon>ecological metagenomes</taxon>
    </lineage>
</organism>
<name>A0A6J7EBJ3_9ZZZZ</name>
<accession>A0A6J7EBJ3</accession>
<protein>
    <submittedName>
        <fullName evidence="1">Unannotated protein</fullName>
    </submittedName>
</protein>
<proteinExistence type="predicted"/>
<sequence length="64" mass="6679">MLGVVLLGERAIGGHELQRSEPEALALEAGDDLTGEVACERIRLDQDEGPVHGVSVSGSVLRLG</sequence>
<dbReference type="AlphaFoldDB" id="A0A6J7EBJ3"/>